<reference evidence="1 2" key="1">
    <citation type="journal article" date="2021" name="Int. J. Syst. Evol. Microbiol.">
        <title>Reticulibacter mediterranei gen. nov., sp. nov., within the new family Reticulibacteraceae fam. nov., and Ktedonospora formicarum gen. nov., sp. nov., Ktedonobacter robiniae sp. nov., Dictyobacter formicarum sp. nov. and Dictyobacter arantiisoli sp. nov., belonging to the class Ktedonobacteria.</title>
        <authorList>
            <person name="Yabe S."/>
            <person name="Zheng Y."/>
            <person name="Wang C.M."/>
            <person name="Sakai Y."/>
            <person name="Abe K."/>
            <person name="Yokota A."/>
            <person name="Donadio S."/>
            <person name="Cavaletti L."/>
            <person name="Monciardini P."/>
        </authorList>
    </citation>
    <scope>NUCLEOTIDE SEQUENCE [LARGE SCALE GENOMIC DNA]</scope>
    <source>
        <strain evidence="1 2">SOSP1-30</strain>
    </source>
</reference>
<evidence type="ECO:0000313" key="1">
    <source>
        <dbReference type="EMBL" id="GHO56044.1"/>
    </source>
</evidence>
<comment type="caution">
    <text evidence="1">The sequence shown here is derived from an EMBL/GenBank/DDBJ whole genome shotgun (WGS) entry which is preliminary data.</text>
</comment>
<gene>
    <name evidence="1" type="ORF">KSB_45190</name>
</gene>
<organism evidence="1 2">
    <name type="scientific">Ktedonobacter robiniae</name>
    <dbReference type="NCBI Taxonomy" id="2778365"/>
    <lineage>
        <taxon>Bacteria</taxon>
        <taxon>Bacillati</taxon>
        <taxon>Chloroflexota</taxon>
        <taxon>Ktedonobacteria</taxon>
        <taxon>Ktedonobacterales</taxon>
        <taxon>Ktedonobacteraceae</taxon>
        <taxon>Ktedonobacter</taxon>
    </lineage>
</organism>
<accession>A0ABQ3UT92</accession>
<protein>
    <submittedName>
        <fullName evidence="1">Uncharacterized protein</fullName>
    </submittedName>
</protein>
<dbReference type="RefSeq" id="WP_201372628.1">
    <property type="nucleotide sequence ID" value="NZ_BNJG01000002.1"/>
</dbReference>
<proteinExistence type="predicted"/>
<sequence>MSSLEEAKILFEKDMWNSYTVPLRSRHHYNAHIFRQNIEDYGGVQAAKNLIESDNIPYGLTKLYEIEMLDLSAEALILKPEYKSLFTPQLREIARQKLKIHYEYIAQWDTGE</sequence>
<evidence type="ECO:0000313" key="2">
    <source>
        <dbReference type="Proteomes" id="UP000654345"/>
    </source>
</evidence>
<name>A0ABQ3UT92_9CHLR</name>
<dbReference type="Proteomes" id="UP000654345">
    <property type="component" value="Unassembled WGS sequence"/>
</dbReference>
<dbReference type="EMBL" id="BNJG01000002">
    <property type="protein sequence ID" value="GHO56044.1"/>
    <property type="molecule type" value="Genomic_DNA"/>
</dbReference>
<keyword evidence="2" id="KW-1185">Reference proteome</keyword>